<dbReference type="EMBL" id="JACPSX010000122">
    <property type="protein sequence ID" value="MBI3014746.1"/>
    <property type="molecule type" value="Genomic_DNA"/>
</dbReference>
<comment type="caution">
    <text evidence="2">The sequence shown here is derived from an EMBL/GenBank/DDBJ whole genome shotgun (WGS) entry which is preliminary data.</text>
</comment>
<accession>A0A932GPE7</accession>
<keyword evidence="1" id="KW-0175">Coiled coil</keyword>
<evidence type="ECO:0000313" key="2">
    <source>
        <dbReference type="EMBL" id="MBI3014746.1"/>
    </source>
</evidence>
<proteinExistence type="predicted"/>
<dbReference type="Proteomes" id="UP000741360">
    <property type="component" value="Unassembled WGS sequence"/>
</dbReference>
<evidence type="ECO:0000313" key="3">
    <source>
        <dbReference type="Proteomes" id="UP000741360"/>
    </source>
</evidence>
<dbReference type="AlphaFoldDB" id="A0A932GPE7"/>
<feature type="coiled-coil region" evidence="1">
    <location>
        <begin position="5"/>
        <end position="51"/>
    </location>
</feature>
<reference evidence="2" key="1">
    <citation type="submission" date="2020-07" db="EMBL/GenBank/DDBJ databases">
        <title>Huge and variable diversity of episymbiotic CPR bacteria and DPANN archaea in groundwater ecosystems.</title>
        <authorList>
            <person name="He C.Y."/>
            <person name="Keren R."/>
            <person name="Whittaker M."/>
            <person name="Farag I.F."/>
            <person name="Doudna J."/>
            <person name="Cate J.H.D."/>
            <person name="Banfield J.F."/>
        </authorList>
    </citation>
    <scope>NUCLEOTIDE SEQUENCE</scope>
    <source>
        <strain evidence="2">NC_groundwater_717_Ag_S-0.2um_59_8</strain>
    </source>
</reference>
<name>A0A932GPE7_UNCTE</name>
<evidence type="ECO:0000256" key="1">
    <source>
        <dbReference type="SAM" id="Coils"/>
    </source>
</evidence>
<sequence length="106" mass="12222">MNEGLKSARDLAMERTEKLHQEEKEHYTPLTAEQKERVAEIEREYKAKIAEKEVMLEAKIKQILLQGSPGEAMGAIAALKAQFEKEKHSLIEERERQILAIRQPNP</sequence>
<gene>
    <name evidence="2" type="ORF">HYY65_06750</name>
</gene>
<protein>
    <submittedName>
        <fullName evidence="2">Uncharacterized protein</fullName>
    </submittedName>
</protein>
<organism evidence="2 3">
    <name type="scientific">Tectimicrobiota bacterium</name>
    <dbReference type="NCBI Taxonomy" id="2528274"/>
    <lineage>
        <taxon>Bacteria</taxon>
        <taxon>Pseudomonadati</taxon>
        <taxon>Nitrospinota/Tectimicrobiota group</taxon>
        <taxon>Candidatus Tectimicrobiota</taxon>
    </lineage>
</organism>